<dbReference type="Pfam" id="PF19086">
    <property type="entry name" value="Terpene_syn_C_2"/>
    <property type="match status" value="1"/>
</dbReference>
<dbReference type="InterPro" id="IPR034686">
    <property type="entry name" value="Terpene_cyclase-like_2"/>
</dbReference>
<reference evidence="3 4" key="1">
    <citation type="journal article" date="2018" name="Gigascience">
        <title>Genomes of trombidid mites reveal novel predicted allergens and laterally-transferred genes associated with secondary metabolism.</title>
        <authorList>
            <person name="Dong X."/>
            <person name="Chaisiri K."/>
            <person name="Xia D."/>
            <person name="Armstrong S.D."/>
            <person name="Fang Y."/>
            <person name="Donnelly M.J."/>
            <person name="Kadowaki T."/>
            <person name="McGarry J.W."/>
            <person name="Darby A.C."/>
            <person name="Makepeace B.L."/>
        </authorList>
    </citation>
    <scope>NUCLEOTIDE SEQUENCE [LARGE SCALE GENOMIC DNA]</scope>
    <source>
        <strain evidence="3">UoL-UT</strain>
    </source>
</reference>
<dbReference type="EC" id="4.2.3.-" evidence="2"/>
<name>A0A443SJ25_9ACAR</name>
<dbReference type="AlphaFoldDB" id="A0A443SJ25"/>
<dbReference type="GO" id="GO:0008299">
    <property type="term" value="P:isoprenoid biosynthetic process"/>
    <property type="evidence" value="ECO:0007669"/>
    <property type="project" value="UniProtKB-ARBA"/>
</dbReference>
<dbReference type="EMBL" id="NCKV01001982">
    <property type="protein sequence ID" value="RWS27485.1"/>
    <property type="molecule type" value="Genomic_DNA"/>
</dbReference>
<keyword evidence="2" id="KW-0479">Metal-binding</keyword>
<sequence length="297" mass="34819">MIQWIAKHELCDGDKIDEVKSAKIEYFSARSFIRYDSVERLDIACKALVWVFLLDDILEKNPCEEIYKVLFDFIKQLKSGNCANESNKSKSNVAHRFINAYNEIWQTMCSSSPPEEWKQRLIRGMDIWVRGTQLEHKYRKKGSIISLGEFLLARWCSGAIFYTLSVMEYTHNQYCCNEARCDPVFQQIESNFYIVYYALNDVYSYRKEKIAGDNMNLVMIIINEYGVSSEKAIEIVSQLVNSGIESYECSLQILDEILPNIDRGTRHYIESLKYMLRADIDFYFDSSRYVHRKSISL</sequence>
<accession>A0A443SJ25</accession>
<keyword evidence="4" id="KW-1185">Reference proteome</keyword>
<gene>
    <name evidence="3" type="ORF">B4U80_12865</name>
</gene>
<dbReference type="VEuPathDB" id="VectorBase:LDEU004557"/>
<dbReference type="SFLD" id="SFLDG01020">
    <property type="entry name" value="Terpene_Cyclase_Like_2"/>
    <property type="match status" value="1"/>
</dbReference>
<evidence type="ECO:0000256" key="2">
    <source>
        <dbReference type="RuleBase" id="RU366034"/>
    </source>
</evidence>
<dbReference type="GO" id="GO:0010333">
    <property type="term" value="F:terpene synthase activity"/>
    <property type="evidence" value="ECO:0007669"/>
    <property type="project" value="InterPro"/>
</dbReference>
<proteinExistence type="inferred from homology"/>
<protein>
    <recommendedName>
        <fullName evidence="2">Terpene synthase</fullName>
        <ecNumber evidence="2">4.2.3.-</ecNumber>
    </recommendedName>
</protein>
<comment type="similarity">
    <text evidence="1 2">Belongs to the terpene synthase family.</text>
</comment>
<keyword evidence="2" id="KW-0456">Lyase</keyword>
<organism evidence="3 4">
    <name type="scientific">Leptotrombidium deliense</name>
    <dbReference type="NCBI Taxonomy" id="299467"/>
    <lineage>
        <taxon>Eukaryota</taxon>
        <taxon>Metazoa</taxon>
        <taxon>Ecdysozoa</taxon>
        <taxon>Arthropoda</taxon>
        <taxon>Chelicerata</taxon>
        <taxon>Arachnida</taxon>
        <taxon>Acari</taxon>
        <taxon>Acariformes</taxon>
        <taxon>Trombidiformes</taxon>
        <taxon>Prostigmata</taxon>
        <taxon>Anystina</taxon>
        <taxon>Parasitengona</taxon>
        <taxon>Trombiculoidea</taxon>
        <taxon>Trombiculidae</taxon>
        <taxon>Leptotrombidium</taxon>
    </lineage>
</organism>
<keyword evidence="2" id="KW-0460">Magnesium</keyword>
<evidence type="ECO:0000313" key="3">
    <source>
        <dbReference type="EMBL" id="RWS27485.1"/>
    </source>
</evidence>
<dbReference type="InterPro" id="IPR008949">
    <property type="entry name" value="Isoprenoid_synthase_dom_sf"/>
</dbReference>
<evidence type="ECO:0000256" key="1">
    <source>
        <dbReference type="ARBA" id="ARBA00006333"/>
    </source>
</evidence>
<dbReference type="SUPFAM" id="SSF48576">
    <property type="entry name" value="Terpenoid synthases"/>
    <property type="match status" value="1"/>
</dbReference>
<dbReference type="Gene3D" id="1.10.600.10">
    <property type="entry name" value="Farnesyl Diphosphate Synthase"/>
    <property type="match status" value="1"/>
</dbReference>
<dbReference type="STRING" id="299467.A0A443SJ25"/>
<dbReference type="SMR" id="A0A443SJ25"/>
<dbReference type="PANTHER" id="PTHR35201:SF4">
    <property type="entry name" value="BETA-PINACENE SYNTHASE-RELATED"/>
    <property type="match status" value="1"/>
</dbReference>
<dbReference type="GO" id="GO:0046872">
    <property type="term" value="F:metal ion binding"/>
    <property type="evidence" value="ECO:0007669"/>
    <property type="project" value="UniProtKB-KW"/>
</dbReference>
<dbReference type="OrthoDB" id="2861623at2759"/>
<dbReference type="SFLD" id="SFLDS00005">
    <property type="entry name" value="Isoprenoid_Synthase_Type_I"/>
    <property type="match status" value="1"/>
</dbReference>
<dbReference type="Proteomes" id="UP000288716">
    <property type="component" value="Unassembled WGS sequence"/>
</dbReference>
<comment type="cofactor">
    <cofactor evidence="2">
        <name>Mg(2+)</name>
        <dbReference type="ChEBI" id="CHEBI:18420"/>
    </cofactor>
</comment>
<dbReference type="PANTHER" id="PTHR35201">
    <property type="entry name" value="TERPENE SYNTHASE"/>
    <property type="match status" value="1"/>
</dbReference>
<comment type="caution">
    <text evidence="3">The sequence shown here is derived from an EMBL/GenBank/DDBJ whole genome shotgun (WGS) entry which is preliminary data.</text>
</comment>
<evidence type="ECO:0000313" key="4">
    <source>
        <dbReference type="Proteomes" id="UP000288716"/>
    </source>
</evidence>